<dbReference type="Proteomes" id="UP001617427">
    <property type="component" value="Unassembled WGS sequence"/>
</dbReference>
<dbReference type="InterPro" id="IPR021333">
    <property type="entry name" value="DUF2946"/>
</dbReference>
<protein>
    <submittedName>
        <fullName evidence="1">DUF2946 family protein</fullName>
    </submittedName>
</protein>
<dbReference type="EMBL" id="JBIUZV010000010">
    <property type="protein sequence ID" value="MFJ3047481.1"/>
    <property type="molecule type" value="Genomic_DNA"/>
</dbReference>
<gene>
    <name evidence="1" type="ORF">ACIPEN_16770</name>
</gene>
<comment type="caution">
    <text evidence="1">The sequence shown here is derived from an EMBL/GenBank/DDBJ whole genome shotgun (WGS) entry which is preliminary data.</text>
</comment>
<name>A0ABW8F2G6_9BURK</name>
<evidence type="ECO:0000313" key="1">
    <source>
        <dbReference type="EMBL" id="MFJ3047481.1"/>
    </source>
</evidence>
<evidence type="ECO:0000313" key="2">
    <source>
        <dbReference type="Proteomes" id="UP001617427"/>
    </source>
</evidence>
<sequence length="100" mass="9820">MAAGPWLQPAFAQAPQDIPAMAICSVANTGGAGNSGSTPAHAAAHCQLCCGNQTPYPLPAADWPGAAASGISYPVARTWQAGFAPSLAPGAPRARAPPAA</sequence>
<accession>A0ABW8F2G6</accession>
<dbReference type="Pfam" id="PF11162">
    <property type="entry name" value="DUF2946"/>
    <property type="match status" value="1"/>
</dbReference>
<dbReference type="RefSeq" id="WP_402702089.1">
    <property type="nucleotide sequence ID" value="NZ_JBIUZV010000010.1"/>
</dbReference>
<proteinExistence type="predicted"/>
<reference evidence="1 2" key="1">
    <citation type="submission" date="2024-10" db="EMBL/GenBank/DDBJ databases">
        <title>The Natural Products Discovery Center: Release of the First 8490 Sequenced Strains for Exploring Actinobacteria Biosynthetic Diversity.</title>
        <authorList>
            <person name="Kalkreuter E."/>
            <person name="Kautsar S.A."/>
            <person name="Yang D."/>
            <person name="Bader C.D."/>
            <person name="Teijaro C.N."/>
            <person name="Fluegel L."/>
            <person name="Davis C.M."/>
            <person name="Simpson J.R."/>
            <person name="Lauterbach L."/>
            <person name="Steele A.D."/>
            <person name="Gui C."/>
            <person name="Meng S."/>
            <person name="Li G."/>
            <person name="Viehrig K."/>
            <person name="Ye F."/>
            <person name="Su P."/>
            <person name="Kiefer A.F."/>
            <person name="Nichols A."/>
            <person name="Cepeda A.J."/>
            <person name="Yan W."/>
            <person name="Fan B."/>
            <person name="Jiang Y."/>
            <person name="Adhikari A."/>
            <person name="Zheng C.-J."/>
            <person name="Schuster L."/>
            <person name="Cowan T.M."/>
            <person name="Smanski M.J."/>
            <person name="Chevrette M.G."/>
            <person name="De Carvalho L.P.S."/>
            <person name="Shen B."/>
        </authorList>
    </citation>
    <scope>NUCLEOTIDE SEQUENCE [LARGE SCALE GENOMIC DNA]</scope>
    <source>
        <strain evidence="1 2">NPDC087045</strain>
    </source>
</reference>
<keyword evidence="2" id="KW-1185">Reference proteome</keyword>
<organism evidence="1 2">
    <name type="scientific">Herbaspirillum chlorophenolicum</name>
    <dbReference type="NCBI Taxonomy" id="211589"/>
    <lineage>
        <taxon>Bacteria</taxon>
        <taxon>Pseudomonadati</taxon>
        <taxon>Pseudomonadota</taxon>
        <taxon>Betaproteobacteria</taxon>
        <taxon>Burkholderiales</taxon>
        <taxon>Oxalobacteraceae</taxon>
        <taxon>Herbaspirillum</taxon>
    </lineage>
</organism>